<evidence type="ECO:0000313" key="2">
    <source>
        <dbReference type="Proteomes" id="UP001168363"/>
    </source>
</evidence>
<dbReference type="EMBL" id="JAULSC010000533">
    <property type="protein sequence ID" value="MDO3398400.1"/>
    <property type="molecule type" value="Genomic_DNA"/>
</dbReference>
<organism evidence="1 2">
    <name type="scientific">Nocardioides cremeus</name>
    <dbReference type="NCBI Taxonomy" id="3058044"/>
    <lineage>
        <taxon>Bacteria</taxon>
        <taxon>Bacillati</taxon>
        <taxon>Actinomycetota</taxon>
        <taxon>Actinomycetes</taxon>
        <taxon>Propionibacteriales</taxon>
        <taxon>Nocardioidaceae</taxon>
        <taxon>Nocardioides</taxon>
    </lineage>
</organism>
<sequence>AADETEVSLPGRLVRVAERAARAAWAQQRVDVVSREHPIATTLTERDVTEIVGFLDAIRVGSLLFVP</sequence>
<protein>
    <submittedName>
        <fullName evidence="1">Uncharacterized protein</fullName>
    </submittedName>
</protein>
<feature type="non-terminal residue" evidence="1">
    <location>
        <position position="1"/>
    </location>
</feature>
<dbReference type="RefSeq" id="WP_302710625.1">
    <property type="nucleotide sequence ID" value="NZ_JAULSC010000533.1"/>
</dbReference>
<proteinExistence type="predicted"/>
<dbReference type="Proteomes" id="UP001168363">
    <property type="component" value="Unassembled WGS sequence"/>
</dbReference>
<comment type="caution">
    <text evidence="1">The sequence shown here is derived from an EMBL/GenBank/DDBJ whole genome shotgun (WGS) entry which is preliminary data.</text>
</comment>
<gene>
    <name evidence="1" type="ORF">QWJ41_22000</name>
</gene>
<accession>A0ABT8TYB1</accession>
<name>A0ABT8TYB1_9ACTN</name>
<feature type="non-terminal residue" evidence="1">
    <location>
        <position position="67"/>
    </location>
</feature>
<evidence type="ECO:0000313" key="1">
    <source>
        <dbReference type="EMBL" id="MDO3398400.1"/>
    </source>
</evidence>
<reference evidence="1" key="1">
    <citation type="submission" date="2023-06" db="EMBL/GenBank/DDBJ databases">
        <title>Genome sequence of Nocardioides sp. SOB44.</title>
        <authorList>
            <person name="Zhang G."/>
        </authorList>
    </citation>
    <scope>NUCLEOTIDE SEQUENCE</scope>
    <source>
        <strain evidence="1">SOB44</strain>
    </source>
</reference>
<keyword evidence="2" id="KW-1185">Reference proteome</keyword>